<keyword evidence="2" id="KW-1133">Transmembrane helix</keyword>
<evidence type="ECO:0000313" key="3">
    <source>
        <dbReference type="EMBL" id="RGK39115.1"/>
    </source>
</evidence>
<sequence length="420" mass="46890">MKCPSCGKELERMKRQVGTTESGDPIFNEYAVCRDCKKQWNLDRQRARKIAAKKEAEQAEAKPVDKAESKVAVRPAESSVSKKGAAEESPAAKKPPVKRSAAGSDAEKVKETEKKAGAKPAKRRRLTDAEGKPVRPKASRPISNDETAEISEKPEKRPVKKKVRPASTEEPLSTKTPGEKKASAKKPVKKRHPEEASDTNKASDEQKYGNIPAEQVRTKREKAVRKGYEEMLATDPDSKFAKKKKKDEDPDEKKVKDTKKKEQYDDEYDDDEYEYDDVPRFRPARIILGILSLLGFGYLMYRGFTLGLSSTSSDGSATSGMVYVILALCMLVSALLYFIMVNRYTIFAFLAPMLFYLASAGFAFLKRGSELELLIVAGVSAAFAVISLILGIASRGGDYYYEDDDEDEDYEDPFEDEHDN</sequence>
<protein>
    <submittedName>
        <fullName evidence="3">Uncharacterized protein</fullName>
    </submittedName>
</protein>
<reference evidence="3 4" key="1">
    <citation type="submission" date="2018-08" db="EMBL/GenBank/DDBJ databases">
        <title>A genome reference for cultivated species of the human gut microbiota.</title>
        <authorList>
            <person name="Zou Y."/>
            <person name="Xue W."/>
            <person name="Luo G."/>
        </authorList>
    </citation>
    <scope>NUCLEOTIDE SEQUENCE [LARGE SCALE GENOMIC DNA]</scope>
    <source>
        <strain evidence="3 4">TF11-7</strain>
    </source>
</reference>
<keyword evidence="2" id="KW-0472">Membrane</keyword>
<dbReference type="GeneID" id="77333494"/>
<feature type="region of interest" description="Disordered" evidence="1">
    <location>
        <begin position="46"/>
        <end position="265"/>
    </location>
</feature>
<evidence type="ECO:0000256" key="1">
    <source>
        <dbReference type="SAM" id="MobiDB-lite"/>
    </source>
</evidence>
<feature type="compositionally biased region" description="Basic and acidic residues" evidence="1">
    <location>
        <begin position="52"/>
        <end position="71"/>
    </location>
</feature>
<accession>A0A3E4LP81</accession>
<comment type="caution">
    <text evidence="3">The sequence shown here is derived from an EMBL/GenBank/DDBJ whole genome shotgun (WGS) entry which is preliminary data.</text>
</comment>
<feature type="region of interest" description="Disordered" evidence="1">
    <location>
        <begin position="1"/>
        <end position="24"/>
    </location>
</feature>
<feature type="transmembrane region" description="Helical" evidence="2">
    <location>
        <begin position="346"/>
        <end position="365"/>
    </location>
</feature>
<gene>
    <name evidence="3" type="ORF">DXD17_08675</name>
</gene>
<evidence type="ECO:0000256" key="2">
    <source>
        <dbReference type="SAM" id="Phobius"/>
    </source>
</evidence>
<feature type="transmembrane region" description="Helical" evidence="2">
    <location>
        <begin position="284"/>
        <end position="301"/>
    </location>
</feature>
<evidence type="ECO:0000313" key="4">
    <source>
        <dbReference type="Proteomes" id="UP000260793"/>
    </source>
</evidence>
<feature type="transmembrane region" description="Helical" evidence="2">
    <location>
        <begin position="321"/>
        <end position="339"/>
    </location>
</feature>
<proteinExistence type="predicted"/>
<dbReference type="AlphaFoldDB" id="A0A3E4LP81"/>
<dbReference type="EMBL" id="QSQN01000021">
    <property type="protein sequence ID" value="RGK39115.1"/>
    <property type="molecule type" value="Genomic_DNA"/>
</dbReference>
<feature type="compositionally biased region" description="Basic and acidic residues" evidence="1">
    <location>
        <begin position="105"/>
        <end position="116"/>
    </location>
</feature>
<organism evidence="3 4">
    <name type="scientific">[Ruminococcus] lactaris</name>
    <dbReference type="NCBI Taxonomy" id="46228"/>
    <lineage>
        <taxon>Bacteria</taxon>
        <taxon>Bacillati</taxon>
        <taxon>Bacillota</taxon>
        <taxon>Clostridia</taxon>
        <taxon>Lachnospirales</taxon>
        <taxon>Lachnospiraceae</taxon>
        <taxon>Mediterraneibacter</taxon>
    </lineage>
</organism>
<dbReference type="RefSeq" id="WP_005610461.1">
    <property type="nucleotide sequence ID" value="NZ_CABKOA010000024.1"/>
</dbReference>
<name>A0A3E4LP81_9FIRM</name>
<feature type="transmembrane region" description="Helical" evidence="2">
    <location>
        <begin position="371"/>
        <end position="393"/>
    </location>
</feature>
<dbReference type="Proteomes" id="UP000260793">
    <property type="component" value="Unassembled WGS sequence"/>
</dbReference>
<keyword evidence="2" id="KW-0812">Transmembrane</keyword>
<feature type="compositionally biased region" description="Basic and acidic residues" evidence="1">
    <location>
        <begin position="236"/>
        <end position="263"/>
    </location>
</feature>
<feature type="compositionally biased region" description="Low complexity" evidence="1">
    <location>
        <begin position="81"/>
        <end position="94"/>
    </location>
</feature>